<name>A0A2H0RCB8_9BACT</name>
<protein>
    <recommendedName>
        <fullName evidence="4">SHS2 domain-containing protein</fullName>
    </recommendedName>
</protein>
<sequence length="501" mass="55538">MNIKTFINLISPQPEVAGLEISDAYIRFIFIKGKKAEFFSSKLPPGIVEDGRVKDKEGLISILSNFHKKISSNGGKFYVVLSISDSNIYTEIFTLPISALSNLNEAAQLNLQMISPIDFISAYSDWQVLREDKEEGTNQFGVLGAFSSKQVIDDFEEVLSKSGFEPVATEFPMFALSRALVELGDGISNEKNYLLLRVGSDGLSFGLIKNGDMFFLHFISWSAIYGGERTVSINSLRKVIVEETQKVLSFHETHTKGDISDFILVSPSLVDEISKVVSENFPKLSLKIPTLNQFTNLTPAWFSALGSALRGTISRSKDNIISLSKIGTENKFMRYQVDTFIKIWRSIIFSVFGGVFLLYLIMDGIFANNLSGLNNQSSNVLSDIESAKLTELVEASDDFNQKANMLYYASSEKIKWSVFLNDINNKTGGDIIINKLLIQSLASPVLIIGQAPSQEAIVNFKNALSLQPQISDINFQPSSVTQSGNKLNFSISFNIRDISGF</sequence>
<keyword evidence="1" id="KW-1133">Transmembrane helix</keyword>
<evidence type="ECO:0000256" key="1">
    <source>
        <dbReference type="SAM" id="Phobius"/>
    </source>
</evidence>
<dbReference type="Gene3D" id="3.30.1490.300">
    <property type="match status" value="1"/>
</dbReference>
<accession>A0A2H0RCB8</accession>
<dbReference type="Gene3D" id="3.30.420.40">
    <property type="match status" value="2"/>
</dbReference>
<reference evidence="2 3" key="1">
    <citation type="submission" date="2017-09" db="EMBL/GenBank/DDBJ databases">
        <title>Depth-based differentiation of microbial function through sediment-hosted aquifers and enrichment of novel symbionts in the deep terrestrial subsurface.</title>
        <authorList>
            <person name="Probst A.J."/>
            <person name="Ladd B."/>
            <person name="Jarett J.K."/>
            <person name="Geller-Mcgrath D.E."/>
            <person name="Sieber C.M."/>
            <person name="Emerson J.B."/>
            <person name="Anantharaman K."/>
            <person name="Thomas B.C."/>
            <person name="Malmstrom R."/>
            <person name="Stieglmeier M."/>
            <person name="Klingl A."/>
            <person name="Woyke T."/>
            <person name="Ryan C.M."/>
            <person name="Banfield J.F."/>
        </authorList>
    </citation>
    <scope>NUCLEOTIDE SEQUENCE [LARGE SCALE GENOMIC DNA]</scope>
    <source>
        <strain evidence="2">CG10_big_fil_rev_8_21_14_0_10_31_9</strain>
    </source>
</reference>
<keyword evidence="1" id="KW-0472">Membrane</keyword>
<gene>
    <name evidence="2" type="ORF">COV23_01160</name>
</gene>
<dbReference type="Proteomes" id="UP000231602">
    <property type="component" value="Unassembled WGS sequence"/>
</dbReference>
<evidence type="ECO:0008006" key="4">
    <source>
        <dbReference type="Google" id="ProtNLM"/>
    </source>
</evidence>
<dbReference type="AlphaFoldDB" id="A0A2H0RCB8"/>
<comment type="caution">
    <text evidence="2">The sequence shown here is derived from an EMBL/GenBank/DDBJ whole genome shotgun (WGS) entry which is preliminary data.</text>
</comment>
<dbReference type="EMBL" id="PCXV01000021">
    <property type="protein sequence ID" value="PIR44192.1"/>
    <property type="molecule type" value="Genomic_DNA"/>
</dbReference>
<proteinExistence type="predicted"/>
<evidence type="ECO:0000313" key="3">
    <source>
        <dbReference type="Proteomes" id="UP000231602"/>
    </source>
</evidence>
<evidence type="ECO:0000313" key="2">
    <source>
        <dbReference type="EMBL" id="PIR44192.1"/>
    </source>
</evidence>
<organism evidence="2 3">
    <name type="scientific">Candidatus Wolfebacteria bacterium CG10_big_fil_rev_8_21_14_0_10_31_9</name>
    <dbReference type="NCBI Taxonomy" id="1975070"/>
    <lineage>
        <taxon>Bacteria</taxon>
        <taxon>Candidatus Wolfeibacteriota</taxon>
    </lineage>
</organism>
<keyword evidence="1" id="KW-0812">Transmembrane</keyword>
<feature type="transmembrane region" description="Helical" evidence="1">
    <location>
        <begin position="343"/>
        <end position="362"/>
    </location>
</feature>